<gene>
    <name evidence="1" type="ORF">HRI_001743600</name>
</gene>
<reference evidence="1" key="1">
    <citation type="submission" date="2023-05" db="EMBL/GenBank/DDBJ databases">
        <title>Genome and transcriptome analyses reveal genes involved in the formation of fine ridges on petal epidermal cells in Hibiscus trionum.</title>
        <authorList>
            <person name="Koshimizu S."/>
            <person name="Masuda S."/>
            <person name="Ishii T."/>
            <person name="Shirasu K."/>
            <person name="Hoshino A."/>
            <person name="Arita M."/>
        </authorList>
    </citation>
    <scope>NUCLEOTIDE SEQUENCE</scope>
    <source>
        <strain evidence="1">Hamamatsu line</strain>
    </source>
</reference>
<dbReference type="EMBL" id="BSYR01000017">
    <property type="protein sequence ID" value="GMI80743.1"/>
    <property type="molecule type" value="Genomic_DNA"/>
</dbReference>
<keyword evidence="2" id="KW-1185">Reference proteome</keyword>
<dbReference type="AlphaFoldDB" id="A0A9W7HNQ7"/>
<comment type="caution">
    <text evidence="1">The sequence shown here is derived from an EMBL/GenBank/DDBJ whole genome shotgun (WGS) entry which is preliminary data.</text>
</comment>
<evidence type="ECO:0000313" key="2">
    <source>
        <dbReference type="Proteomes" id="UP001165190"/>
    </source>
</evidence>
<sequence>MTPSVKSLVKKFNEEGIPSGKVAALFNSADQQFTDRDCWNHLRHFRSKNLDVGDAQAVLCYFRRKQTENPSFFYAIQCDGEARMIFILD</sequence>
<organism evidence="1 2">
    <name type="scientific">Hibiscus trionum</name>
    <name type="common">Flower of an hour</name>
    <dbReference type="NCBI Taxonomy" id="183268"/>
    <lineage>
        <taxon>Eukaryota</taxon>
        <taxon>Viridiplantae</taxon>
        <taxon>Streptophyta</taxon>
        <taxon>Embryophyta</taxon>
        <taxon>Tracheophyta</taxon>
        <taxon>Spermatophyta</taxon>
        <taxon>Magnoliopsida</taxon>
        <taxon>eudicotyledons</taxon>
        <taxon>Gunneridae</taxon>
        <taxon>Pentapetalae</taxon>
        <taxon>rosids</taxon>
        <taxon>malvids</taxon>
        <taxon>Malvales</taxon>
        <taxon>Malvaceae</taxon>
        <taxon>Malvoideae</taxon>
        <taxon>Hibiscus</taxon>
    </lineage>
</organism>
<name>A0A9W7HNQ7_HIBTR</name>
<dbReference type="OrthoDB" id="2402896at2759"/>
<evidence type="ECO:0000313" key="1">
    <source>
        <dbReference type="EMBL" id="GMI80743.1"/>
    </source>
</evidence>
<accession>A0A9W7HNQ7</accession>
<proteinExistence type="predicted"/>
<dbReference type="Proteomes" id="UP001165190">
    <property type="component" value="Unassembled WGS sequence"/>
</dbReference>
<protein>
    <submittedName>
        <fullName evidence="1">FAR1-related sequence 5</fullName>
    </submittedName>
</protein>
<dbReference type="PANTHER" id="PTHR47718">
    <property type="entry name" value="OS01G0519700 PROTEIN"/>
    <property type="match status" value="1"/>
</dbReference>